<feature type="region of interest" description="Disordered" evidence="2">
    <location>
        <begin position="1"/>
        <end position="25"/>
    </location>
</feature>
<dbReference type="Gene3D" id="3.40.50.1820">
    <property type="entry name" value="alpha/beta hydrolase"/>
    <property type="match status" value="1"/>
</dbReference>
<evidence type="ECO:0000256" key="2">
    <source>
        <dbReference type="SAM" id="MobiDB-lite"/>
    </source>
</evidence>
<accession>A0A1H4YMV7</accession>
<dbReference type="OrthoDB" id="3507586at2"/>
<dbReference type="PRINTS" id="PR00412">
    <property type="entry name" value="EPOXHYDRLASE"/>
</dbReference>
<evidence type="ECO:0000313" key="4">
    <source>
        <dbReference type="EMBL" id="SED18468.1"/>
    </source>
</evidence>
<proteinExistence type="predicted"/>
<dbReference type="PANTHER" id="PTHR43329">
    <property type="entry name" value="EPOXIDE HYDROLASE"/>
    <property type="match status" value="1"/>
</dbReference>
<evidence type="ECO:0000256" key="1">
    <source>
        <dbReference type="ARBA" id="ARBA00022801"/>
    </source>
</evidence>
<evidence type="ECO:0000313" key="5">
    <source>
        <dbReference type="Proteomes" id="UP000183561"/>
    </source>
</evidence>
<reference evidence="5" key="1">
    <citation type="submission" date="2016-10" db="EMBL/GenBank/DDBJ databases">
        <authorList>
            <person name="Varghese N."/>
            <person name="Submissions S."/>
        </authorList>
    </citation>
    <scope>NUCLEOTIDE SEQUENCE [LARGE SCALE GENOMIC DNA]</scope>
    <source>
        <strain evidence="5">DSM 44498</strain>
    </source>
</reference>
<dbReference type="InterPro" id="IPR029058">
    <property type="entry name" value="AB_hydrolase_fold"/>
</dbReference>
<evidence type="ECO:0000259" key="3">
    <source>
        <dbReference type="Pfam" id="PF00561"/>
    </source>
</evidence>
<dbReference type="AlphaFoldDB" id="A0A1H4YMV7"/>
<dbReference type="GO" id="GO:0016787">
    <property type="term" value="F:hydrolase activity"/>
    <property type="evidence" value="ECO:0007669"/>
    <property type="project" value="UniProtKB-KW"/>
</dbReference>
<organism evidence="4 5">
    <name type="scientific">Rhodococcus koreensis</name>
    <dbReference type="NCBI Taxonomy" id="99653"/>
    <lineage>
        <taxon>Bacteria</taxon>
        <taxon>Bacillati</taxon>
        <taxon>Actinomycetota</taxon>
        <taxon>Actinomycetes</taxon>
        <taxon>Mycobacteriales</taxon>
        <taxon>Nocardiaceae</taxon>
        <taxon>Rhodococcus</taxon>
    </lineage>
</organism>
<dbReference type="InterPro" id="IPR000639">
    <property type="entry name" value="Epox_hydrolase-like"/>
</dbReference>
<name>A0A1H4YMV7_9NOCA</name>
<sequence length="342" mass="38261">MSDNATPSTRFGTATPPYAVPRRSKTSIQKHDLKHGLVPVAEGVRLHYVVAGEGEPVLLIPGWPQSWYAWRFIIPLLVEAGRRVYAIDPRGFGDSDMPSEGYGLDNVAEDVHVFIEQLGLAGPDGLDIVSHDTGSWIAHAHAAAYPEDVRTLVLSDAHIPWVSPLPERGYPDDSLNARQWHFYFNRVEGLSEALIHGREREFLSWFFGPSKLARTWVIDAEAFEEYLRVFSKPGAVRAGLNYYREVFSPRGRAASEARKQKRLDMPILTLGGSYADADNLFHTMRQFSTDVRDRVFEGIGHHLPEECPEEMAAEIIDFWAAPPPVRLSGCSSNQNGARARRA</sequence>
<dbReference type="Pfam" id="PF00561">
    <property type="entry name" value="Abhydrolase_1"/>
    <property type="match status" value="1"/>
</dbReference>
<keyword evidence="5" id="KW-1185">Reference proteome</keyword>
<dbReference type="Proteomes" id="UP000183561">
    <property type="component" value="Unassembled WGS sequence"/>
</dbReference>
<keyword evidence="1" id="KW-0378">Hydrolase</keyword>
<protein>
    <submittedName>
        <fullName evidence="4">Pimeloyl-ACP methyl ester carboxylesterase</fullName>
    </submittedName>
</protein>
<dbReference type="EMBL" id="FNSV01000005">
    <property type="protein sequence ID" value="SED18468.1"/>
    <property type="molecule type" value="Genomic_DNA"/>
</dbReference>
<gene>
    <name evidence="4" type="ORF">SAMN04490239_7178</name>
</gene>
<feature type="compositionally biased region" description="Polar residues" evidence="2">
    <location>
        <begin position="1"/>
        <end position="12"/>
    </location>
</feature>
<dbReference type="SUPFAM" id="SSF53474">
    <property type="entry name" value="alpha/beta-Hydrolases"/>
    <property type="match status" value="1"/>
</dbReference>
<dbReference type="InterPro" id="IPR000073">
    <property type="entry name" value="AB_hydrolase_1"/>
</dbReference>
<feature type="domain" description="AB hydrolase-1" evidence="3">
    <location>
        <begin position="56"/>
        <end position="272"/>
    </location>
</feature>
<dbReference type="RefSeq" id="WP_072947139.1">
    <property type="nucleotide sequence ID" value="NZ_FNSV01000005.1"/>
</dbReference>